<evidence type="ECO:0000256" key="1">
    <source>
        <dbReference type="SAM" id="MobiDB-lite"/>
    </source>
</evidence>
<name>A0A5J4LN34_9ACTN</name>
<evidence type="ECO:0000313" key="2">
    <source>
        <dbReference type="EMBL" id="GES32980.1"/>
    </source>
</evidence>
<protein>
    <submittedName>
        <fullName evidence="2">Uncharacterized protein</fullName>
    </submittedName>
</protein>
<sequence length="90" mass="9786">MSRTARETPGWEIAPVASKSVNRGPDGDMALTLQITRHGDLVATAPLRLTVAEAERVHAALCHALDQEPVPDDAPECRKAIQYPGGRQRF</sequence>
<dbReference type="AlphaFoldDB" id="A0A5J4LN34"/>
<reference evidence="2 3" key="1">
    <citation type="submission" date="2019-10" db="EMBL/GenBank/DDBJ databases">
        <title>Whole genome shotgun sequence of Streptomyces angustmyceticus NBRC 3934.</title>
        <authorList>
            <person name="Hosoyama A."/>
            <person name="Ichikawa N."/>
            <person name="Kimura A."/>
            <person name="Kitahashi Y."/>
            <person name="Komaki H."/>
            <person name="Uohara A."/>
        </authorList>
    </citation>
    <scope>NUCLEOTIDE SEQUENCE [LARGE SCALE GENOMIC DNA]</scope>
    <source>
        <strain evidence="2 3">NBRC 3934</strain>
    </source>
</reference>
<accession>A0A5J4LN34</accession>
<organism evidence="2 3">
    <name type="scientific">Streptomyces angustmyceticus</name>
    <dbReference type="NCBI Taxonomy" id="285578"/>
    <lineage>
        <taxon>Bacteria</taxon>
        <taxon>Bacillati</taxon>
        <taxon>Actinomycetota</taxon>
        <taxon>Actinomycetes</taxon>
        <taxon>Kitasatosporales</taxon>
        <taxon>Streptomycetaceae</taxon>
        <taxon>Streptomyces</taxon>
    </lineage>
</organism>
<dbReference type="Proteomes" id="UP000325598">
    <property type="component" value="Unassembled WGS sequence"/>
</dbReference>
<keyword evidence="3" id="KW-1185">Reference proteome</keyword>
<comment type="caution">
    <text evidence="2">The sequence shown here is derived from an EMBL/GenBank/DDBJ whole genome shotgun (WGS) entry which is preliminary data.</text>
</comment>
<evidence type="ECO:0000313" key="3">
    <source>
        <dbReference type="Proteomes" id="UP000325598"/>
    </source>
</evidence>
<feature type="region of interest" description="Disordered" evidence="1">
    <location>
        <begin position="1"/>
        <end position="25"/>
    </location>
</feature>
<gene>
    <name evidence="2" type="ORF">San01_54680</name>
</gene>
<proteinExistence type="predicted"/>
<dbReference type="EMBL" id="BLAG01000016">
    <property type="protein sequence ID" value="GES32980.1"/>
    <property type="molecule type" value="Genomic_DNA"/>
</dbReference>